<dbReference type="EMBL" id="JAGTJR010000018">
    <property type="protein sequence ID" value="KAH7045932.1"/>
    <property type="molecule type" value="Genomic_DNA"/>
</dbReference>
<keyword evidence="1" id="KW-0812">Transmembrane</keyword>
<organism evidence="2 3">
    <name type="scientific">Macrophomina phaseolina</name>
    <dbReference type="NCBI Taxonomy" id="35725"/>
    <lineage>
        <taxon>Eukaryota</taxon>
        <taxon>Fungi</taxon>
        <taxon>Dikarya</taxon>
        <taxon>Ascomycota</taxon>
        <taxon>Pezizomycotina</taxon>
        <taxon>Dothideomycetes</taxon>
        <taxon>Dothideomycetes incertae sedis</taxon>
        <taxon>Botryosphaeriales</taxon>
        <taxon>Botryosphaeriaceae</taxon>
        <taxon>Macrophomina</taxon>
    </lineage>
</organism>
<keyword evidence="1" id="KW-0472">Membrane</keyword>
<dbReference type="Proteomes" id="UP000774617">
    <property type="component" value="Unassembled WGS sequence"/>
</dbReference>
<proteinExistence type="predicted"/>
<comment type="caution">
    <text evidence="2">The sequence shown here is derived from an EMBL/GenBank/DDBJ whole genome shotgun (WGS) entry which is preliminary data.</text>
</comment>
<evidence type="ECO:0000313" key="3">
    <source>
        <dbReference type="Proteomes" id="UP000774617"/>
    </source>
</evidence>
<keyword evidence="3" id="KW-1185">Reference proteome</keyword>
<sequence>MIAVLAISSWAPSAFPVISSSGNGVDLAVGSPQRGIAAHSTFGASFIILVPAGYLVGRRTRIYYAWARYNTNGPEGGDKRSTCFCFSWITIHHSGGYFYGFPVLFAFRFFFSSSLKWSQNVANAFCRLPFFRHTY</sequence>
<accession>A0ABQ8G6H0</accession>
<keyword evidence="1" id="KW-1133">Transmembrane helix</keyword>
<protein>
    <submittedName>
        <fullName evidence="2">Uncharacterized protein</fullName>
    </submittedName>
</protein>
<gene>
    <name evidence="2" type="ORF">B0J12DRAFT_145962</name>
</gene>
<feature type="transmembrane region" description="Helical" evidence="1">
    <location>
        <begin position="36"/>
        <end position="56"/>
    </location>
</feature>
<evidence type="ECO:0000256" key="1">
    <source>
        <dbReference type="SAM" id="Phobius"/>
    </source>
</evidence>
<name>A0ABQ8G6H0_9PEZI</name>
<evidence type="ECO:0000313" key="2">
    <source>
        <dbReference type="EMBL" id="KAH7045932.1"/>
    </source>
</evidence>
<reference evidence="2 3" key="1">
    <citation type="journal article" date="2021" name="Nat. Commun.">
        <title>Genetic determinants of endophytism in the Arabidopsis root mycobiome.</title>
        <authorList>
            <person name="Mesny F."/>
            <person name="Miyauchi S."/>
            <person name="Thiergart T."/>
            <person name="Pickel B."/>
            <person name="Atanasova L."/>
            <person name="Karlsson M."/>
            <person name="Huettel B."/>
            <person name="Barry K.W."/>
            <person name="Haridas S."/>
            <person name="Chen C."/>
            <person name="Bauer D."/>
            <person name="Andreopoulos W."/>
            <person name="Pangilinan J."/>
            <person name="LaButti K."/>
            <person name="Riley R."/>
            <person name="Lipzen A."/>
            <person name="Clum A."/>
            <person name="Drula E."/>
            <person name="Henrissat B."/>
            <person name="Kohler A."/>
            <person name="Grigoriev I.V."/>
            <person name="Martin F.M."/>
            <person name="Hacquard S."/>
        </authorList>
    </citation>
    <scope>NUCLEOTIDE SEQUENCE [LARGE SCALE GENOMIC DNA]</scope>
    <source>
        <strain evidence="2 3">MPI-SDFR-AT-0080</strain>
    </source>
</reference>